<proteinExistence type="inferred from homology"/>
<dbReference type="PANTHER" id="PTHR43903">
    <property type="entry name" value="NEUROLIGIN"/>
    <property type="match status" value="1"/>
</dbReference>
<dbReference type="Pfam" id="PF00135">
    <property type="entry name" value="COesterase"/>
    <property type="match status" value="1"/>
</dbReference>
<reference evidence="4" key="2">
    <citation type="submission" date="2020-11" db="EMBL/GenBank/DDBJ databases">
        <authorList>
            <person name="McCartney M.A."/>
            <person name="Auch B."/>
            <person name="Kono T."/>
            <person name="Mallez S."/>
            <person name="Becker A."/>
            <person name="Gohl D.M."/>
            <person name="Silverstein K.A.T."/>
            <person name="Koren S."/>
            <person name="Bechman K.B."/>
            <person name="Herman A."/>
            <person name="Abrahante J.E."/>
            <person name="Garbe J."/>
        </authorList>
    </citation>
    <scope>NUCLEOTIDE SEQUENCE</scope>
    <source>
        <strain evidence="4">Duluth1</strain>
        <tissue evidence="4">Whole animal</tissue>
    </source>
</reference>
<comment type="caution">
    <text evidence="4">The sequence shown here is derived from an EMBL/GenBank/DDBJ whole genome shotgun (WGS) entry which is preliminary data.</text>
</comment>
<evidence type="ECO:0000313" key="4">
    <source>
        <dbReference type="EMBL" id="KAH3729753.1"/>
    </source>
</evidence>
<sequence>MFGFIQSADGKLPGNQGLWDQHLGIKWVHDNILAFTGNPKDVTIFGKSAGGASVIFQSLYPGNRGFFQRVIAQSGSALAYWAVHATPNAEPLIAKKGCERAPDPVKCLRALMPRQLQDDDTSAWKPIIDRDFLISSPQEIFFGNFTHTQSARNFFASLDLMTGANNFDGALYFRDYTDWQRPNDSATLLFSLLSMSNDVGFFYPAVSTVKWHAVLRKGKTHLYELSVIPTTHTLQAPNWIRSAPDASMVGYHTDNSPYGDSPSTRHGDGSRT</sequence>
<dbReference type="InterPro" id="IPR002018">
    <property type="entry name" value="CarbesteraseB"/>
</dbReference>
<keyword evidence="5" id="KW-1185">Reference proteome</keyword>
<dbReference type="InterPro" id="IPR051093">
    <property type="entry name" value="Neuroligin/BSAL"/>
</dbReference>
<evidence type="ECO:0000259" key="3">
    <source>
        <dbReference type="Pfam" id="PF00135"/>
    </source>
</evidence>
<evidence type="ECO:0000256" key="1">
    <source>
        <dbReference type="ARBA" id="ARBA00005964"/>
    </source>
</evidence>
<dbReference type="AlphaFoldDB" id="A0A9D4CQH0"/>
<feature type="region of interest" description="Disordered" evidence="2">
    <location>
        <begin position="251"/>
        <end position="272"/>
    </location>
</feature>
<organism evidence="4 5">
    <name type="scientific">Dreissena polymorpha</name>
    <name type="common">Zebra mussel</name>
    <name type="synonym">Mytilus polymorpha</name>
    <dbReference type="NCBI Taxonomy" id="45954"/>
    <lineage>
        <taxon>Eukaryota</taxon>
        <taxon>Metazoa</taxon>
        <taxon>Spiralia</taxon>
        <taxon>Lophotrochozoa</taxon>
        <taxon>Mollusca</taxon>
        <taxon>Bivalvia</taxon>
        <taxon>Autobranchia</taxon>
        <taxon>Heteroconchia</taxon>
        <taxon>Euheterodonta</taxon>
        <taxon>Imparidentia</taxon>
        <taxon>Neoheterodontei</taxon>
        <taxon>Myida</taxon>
        <taxon>Dreissenoidea</taxon>
        <taxon>Dreissenidae</taxon>
        <taxon>Dreissena</taxon>
    </lineage>
</organism>
<name>A0A9D4CQH0_DREPO</name>
<protein>
    <recommendedName>
        <fullName evidence="3">Carboxylesterase type B domain-containing protein</fullName>
    </recommendedName>
</protein>
<evidence type="ECO:0000313" key="5">
    <source>
        <dbReference type="Proteomes" id="UP000828390"/>
    </source>
</evidence>
<dbReference type="Proteomes" id="UP000828390">
    <property type="component" value="Unassembled WGS sequence"/>
</dbReference>
<accession>A0A9D4CQH0</accession>
<gene>
    <name evidence="4" type="ORF">DPMN_055731</name>
</gene>
<reference evidence="4" key="1">
    <citation type="journal article" date="2019" name="bioRxiv">
        <title>The Genome of the Zebra Mussel, Dreissena polymorpha: A Resource for Invasive Species Research.</title>
        <authorList>
            <person name="McCartney M.A."/>
            <person name="Auch B."/>
            <person name="Kono T."/>
            <person name="Mallez S."/>
            <person name="Zhang Y."/>
            <person name="Obille A."/>
            <person name="Becker A."/>
            <person name="Abrahante J.E."/>
            <person name="Garbe J."/>
            <person name="Badalamenti J.P."/>
            <person name="Herman A."/>
            <person name="Mangelson H."/>
            <person name="Liachko I."/>
            <person name="Sullivan S."/>
            <person name="Sone E.D."/>
            <person name="Koren S."/>
            <person name="Silverstein K.A.T."/>
            <person name="Beckman K.B."/>
            <person name="Gohl D.M."/>
        </authorList>
    </citation>
    <scope>NUCLEOTIDE SEQUENCE</scope>
    <source>
        <strain evidence="4">Duluth1</strain>
        <tissue evidence="4">Whole animal</tissue>
    </source>
</reference>
<feature type="domain" description="Carboxylesterase type B" evidence="3">
    <location>
        <begin position="1"/>
        <end position="171"/>
    </location>
</feature>
<dbReference type="SUPFAM" id="SSF53474">
    <property type="entry name" value="alpha/beta-Hydrolases"/>
    <property type="match status" value="1"/>
</dbReference>
<dbReference type="InterPro" id="IPR029058">
    <property type="entry name" value="AB_hydrolase_fold"/>
</dbReference>
<dbReference type="EMBL" id="JAIWYP010000012">
    <property type="protein sequence ID" value="KAH3729753.1"/>
    <property type="molecule type" value="Genomic_DNA"/>
</dbReference>
<feature type="compositionally biased region" description="Polar residues" evidence="2">
    <location>
        <begin position="253"/>
        <end position="262"/>
    </location>
</feature>
<comment type="similarity">
    <text evidence="1">Belongs to the type-B carboxylesterase/lipase family.</text>
</comment>
<evidence type="ECO:0000256" key="2">
    <source>
        <dbReference type="SAM" id="MobiDB-lite"/>
    </source>
</evidence>
<feature type="compositionally biased region" description="Basic and acidic residues" evidence="2">
    <location>
        <begin position="263"/>
        <end position="272"/>
    </location>
</feature>
<dbReference type="Gene3D" id="3.40.50.1820">
    <property type="entry name" value="alpha/beta hydrolase"/>
    <property type="match status" value="1"/>
</dbReference>